<evidence type="ECO:0000313" key="4">
    <source>
        <dbReference type="EMBL" id="GEK21696.1"/>
    </source>
</evidence>
<dbReference type="EMBL" id="BJUB01000006">
    <property type="protein sequence ID" value="GEK21696.1"/>
    <property type="molecule type" value="Genomic_DNA"/>
</dbReference>
<evidence type="ECO:0000256" key="1">
    <source>
        <dbReference type="ARBA" id="ARBA00022679"/>
    </source>
</evidence>
<keyword evidence="1 4" id="KW-0808">Transferase</keyword>
<reference evidence="4 5" key="1">
    <citation type="submission" date="2019-07" db="EMBL/GenBank/DDBJ databases">
        <title>Whole genome shotgun sequence of Cellulomonas xylanilytica NBRC 101102.</title>
        <authorList>
            <person name="Hosoyama A."/>
            <person name="Uohara A."/>
            <person name="Ohji S."/>
            <person name="Ichikawa N."/>
        </authorList>
    </citation>
    <scope>NUCLEOTIDE SEQUENCE [LARGE SCALE GENOMIC DNA]</scope>
    <source>
        <strain evidence="4 5">NBRC 101102</strain>
    </source>
</reference>
<evidence type="ECO:0000259" key="3">
    <source>
        <dbReference type="PROSITE" id="PS51186"/>
    </source>
</evidence>
<dbReference type="InterPro" id="IPR016181">
    <property type="entry name" value="Acyl_CoA_acyltransferase"/>
</dbReference>
<dbReference type="RefSeq" id="WP_146927481.1">
    <property type="nucleotide sequence ID" value="NZ_BJUB01000006.1"/>
</dbReference>
<keyword evidence="5" id="KW-1185">Reference proteome</keyword>
<dbReference type="Pfam" id="PF13508">
    <property type="entry name" value="Acetyltransf_7"/>
    <property type="match status" value="1"/>
</dbReference>
<dbReference type="CDD" id="cd04301">
    <property type="entry name" value="NAT_SF"/>
    <property type="match status" value="1"/>
</dbReference>
<dbReference type="GO" id="GO:0016747">
    <property type="term" value="F:acyltransferase activity, transferring groups other than amino-acyl groups"/>
    <property type="evidence" value="ECO:0007669"/>
    <property type="project" value="InterPro"/>
</dbReference>
<evidence type="ECO:0000256" key="2">
    <source>
        <dbReference type="ARBA" id="ARBA00023315"/>
    </source>
</evidence>
<accession>A0A510V4G4</accession>
<dbReference type="Proteomes" id="UP000321118">
    <property type="component" value="Unassembled WGS sequence"/>
</dbReference>
<dbReference type="PROSITE" id="PS51186">
    <property type="entry name" value="GNAT"/>
    <property type="match status" value="1"/>
</dbReference>
<organism evidence="4 5">
    <name type="scientific">Cellulomonas xylanilytica</name>
    <dbReference type="NCBI Taxonomy" id="233583"/>
    <lineage>
        <taxon>Bacteria</taxon>
        <taxon>Bacillati</taxon>
        <taxon>Actinomycetota</taxon>
        <taxon>Actinomycetes</taxon>
        <taxon>Micrococcales</taxon>
        <taxon>Cellulomonadaceae</taxon>
        <taxon>Cellulomonas</taxon>
    </lineage>
</organism>
<dbReference type="InterPro" id="IPR050832">
    <property type="entry name" value="Bact_Acetyltransf"/>
</dbReference>
<proteinExistence type="predicted"/>
<comment type="caution">
    <text evidence="4">The sequence shown here is derived from an EMBL/GenBank/DDBJ whole genome shotgun (WGS) entry which is preliminary data.</text>
</comment>
<protein>
    <submittedName>
        <fullName evidence="4">N-acetyltransferase</fullName>
    </submittedName>
</protein>
<keyword evidence="2" id="KW-0012">Acyltransferase</keyword>
<sequence length="175" mass="18789">MPATSRPSPGPDAVVHIARTGDALAICEFGATHVRRHYAPLIGEQAADAQVARWWNEDQVRAAVSAGLVVVAEAGGRVVGVTQRGRAGVDHVIYKLYLDPRYRGRGLGPRLVAALVDQLPPDATRLCVEHFAGNERAGAFYEREGFTVERVDPSATGDPALDVVWRARTLRDAGG</sequence>
<dbReference type="InterPro" id="IPR000182">
    <property type="entry name" value="GNAT_dom"/>
</dbReference>
<dbReference type="Gene3D" id="3.40.630.30">
    <property type="match status" value="1"/>
</dbReference>
<feature type="domain" description="N-acetyltransferase" evidence="3">
    <location>
        <begin position="13"/>
        <end position="171"/>
    </location>
</feature>
<dbReference type="AlphaFoldDB" id="A0A510V4G4"/>
<dbReference type="SUPFAM" id="SSF55729">
    <property type="entry name" value="Acyl-CoA N-acyltransferases (Nat)"/>
    <property type="match status" value="1"/>
</dbReference>
<gene>
    <name evidence="4" type="primary">yjaB</name>
    <name evidence="4" type="ORF">CXY01_22160</name>
</gene>
<name>A0A510V4G4_9CELL</name>
<evidence type="ECO:0000313" key="5">
    <source>
        <dbReference type="Proteomes" id="UP000321118"/>
    </source>
</evidence>
<dbReference type="OrthoDB" id="5243635at2"/>
<dbReference type="PANTHER" id="PTHR43877">
    <property type="entry name" value="AMINOALKYLPHOSPHONATE N-ACETYLTRANSFERASE-RELATED-RELATED"/>
    <property type="match status" value="1"/>
</dbReference>